<evidence type="ECO:0000313" key="3">
    <source>
        <dbReference type="Proteomes" id="UP001373714"/>
    </source>
</evidence>
<keyword evidence="3" id="KW-1185">Reference proteome</keyword>
<name>A0AAV9TYJ8_9PEZI</name>
<dbReference type="EMBL" id="JAVHNS010000018">
    <property type="protein sequence ID" value="KAK6331385.1"/>
    <property type="molecule type" value="Genomic_DNA"/>
</dbReference>
<reference evidence="2 3" key="1">
    <citation type="submission" date="2019-10" db="EMBL/GenBank/DDBJ databases">
        <authorList>
            <person name="Palmer J.M."/>
        </authorList>
    </citation>
    <scope>NUCLEOTIDE SEQUENCE [LARGE SCALE GENOMIC DNA]</scope>
    <source>
        <strain evidence="2 3">TWF730</strain>
    </source>
</reference>
<dbReference type="AlphaFoldDB" id="A0AAV9TYJ8"/>
<organism evidence="2 3">
    <name type="scientific">Orbilia blumenaviensis</name>
    <dbReference type="NCBI Taxonomy" id="1796055"/>
    <lineage>
        <taxon>Eukaryota</taxon>
        <taxon>Fungi</taxon>
        <taxon>Dikarya</taxon>
        <taxon>Ascomycota</taxon>
        <taxon>Pezizomycotina</taxon>
        <taxon>Orbiliomycetes</taxon>
        <taxon>Orbiliales</taxon>
        <taxon>Orbiliaceae</taxon>
        <taxon>Orbilia</taxon>
    </lineage>
</organism>
<gene>
    <name evidence="2" type="ORF">TWF730_004467</name>
</gene>
<sequence length="77" mass="8696">MADRDLGNAVRIDLYQEICNTNFCGVCYAALLKNRKRICRLCQSEIENCEWREGKDGPSAEDLDIPPTADTPEETES</sequence>
<comment type="caution">
    <text evidence="2">The sequence shown here is derived from an EMBL/GenBank/DDBJ whole genome shotgun (WGS) entry which is preliminary data.</text>
</comment>
<feature type="region of interest" description="Disordered" evidence="1">
    <location>
        <begin position="52"/>
        <end position="77"/>
    </location>
</feature>
<protein>
    <submittedName>
        <fullName evidence="2">Uncharacterized protein</fullName>
    </submittedName>
</protein>
<proteinExistence type="predicted"/>
<evidence type="ECO:0000256" key="1">
    <source>
        <dbReference type="SAM" id="MobiDB-lite"/>
    </source>
</evidence>
<dbReference type="Proteomes" id="UP001373714">
    <property type="component" value="Unassembled WGS sequence"/>
</dbReference>
<evidence type="ECO:0000313" key="2">
    <source>
        <dbReference type="EMBL" id="KAK6331385.1"/>
    </source>
</evidence>
<accession>A0AAV9TYJ8</accession>